<accession>A0A8S5NI60</accession>
<evidence type="ECO:0000313" key="1">
    <source>
        <dbReference type="EMBL" id="DAD94398.1"/>
    </source>
</evidence>
<organism evidence="1">
    <name type="scientific">Siphoviridae sp. cttFh17</name>
    <dbReference type="NCBI Taxonomy" id="2826491"/>
    <lineage>
        <taxon>Viruses</taxon>
        <taxon>Duplodnaviria</taxon>
        <taxon>Heunggongvirae</taxon>
        <taxon>Uroviricota</taxon>
        <taxon>Caudoviricetes</taxon>
    </lineage>
</organism>
<dbReference type="EMBL" id="BK015176">
    <property type="protein sequence ID" value="DAD94398.1"/>
    <property type="molecule type" value="Genomic_DNA"/>
</dbReference>
<proteinExistence type="predicted"/>
<protein>
    <submittedName>
        <fullName evidence="1">Uncharacterized protein</fullName>
    </submittedName>
</protein>
<name>A0A8S5NI60_9CAUD</name>
<reference evidence="1" key="1">
    <citation type="journal article" date="2021" name="Proc. Natl. Acad. Sci. U.S.A.">
        <title>A Catalog of Tens of Thousands of Viruses from Human Metagenomes Reveals Hidden Associations with Chronic Diseases.</title>
        <authorList>
            <person name="Tisza M.J."/>
            <person name="Buck C.B."/>
        </authorList>
    </citation>
    <scope>NUCLEOTIDE SEQUENCE</scope>
    <source>
        <strain evidence="1">CttFh17</strain>
    </source>
</reference>
<sequence length="31" mass="3766">MKVRTEHSGTITFRPDEGLQLFGKWFQALWW</sequence>